<keyword evidence="3" id="KW-1185">Reference proteome</keyword>
<dbReference type="RefSeq" id="WP_303543505.1">
    <property type="nucleotide sequence ID" value="NZ_JAUOTP010000006.1"/>
</dbReference>
<accession>A0ABT8YAW6</accession>
<dbReference type="EMBL" id="JAUOTP010000006">
    <property type="protein sequence ID" value="MDO6415464.1"/>
    <property type="molecule type" value="Genomic_DNA"/>
</dbReference>
<feature type="transmembrane region" description="Helical" evidence="1">
    <location>
        <begin position="77"/>
        <end position="99"/>
    </location>
</feature>
<protein>
    <submittedName>
        <fullName evidence="2">Rod shape-determining protein MreD</fullName>
    </submittedName>
</protein>
<feature type="transmembrane region" description="Helical" evidence="1">
    <location>
        <begin position="139"/>
        <end position="160"/>
    </location>
</feature>
<evidence type="ECO:0000313" key="2">
    <source>
        <dbReference type="EMBL" id="MDO6415464.1"/>
    </source>
</evidence>
<sequence>MARQPLGFGQERPPVRLWLVPAASVVAGSLLAIGPYVANVPLMPPFGLLVLIGWRLLRPEIWGAWVALPLGLIDDLIGGAPLGSAMAIWTIVMLGFDIVDHRMLWRDFATDWGLAMLALAFATSAAWAIALFTGGAGPYWTVVGQMLLSALAFPMVARICRAIDIWRRGERGRTA</sequence>
<comment type="caution">
    <text evidence="2">The sequence shown here is derived from an EMBL/GenBank/DDBJ whole genome shotgun (WGS) entry which is preliminary data.</text>
</comment>
<feature type="transmembrane region" description="Helical" evidence="1">
    <location>
        <begin position="111"/>
        <end position="133"/>
    </location>
</feature>
<name>A0ABT8YAW6_9SPHN</name>
<evidence type="ECO:0000313" key="3">
    <source>
        <dbReference type="Proteomes" id="UP001169764"/>
    </source>
</evidence>
<dbReference type="Proteomes" id="UP001169764">
    <property type="component" value="Unassembled WGS sequence"/>
</dbReference>
<keyword evidence="1" id="KW-0812">Transmembrane</keyword>
<reference evidence="2" key="1">
    <citation type="submission" date="2023-07" db="EMBL/GenBank/DDBJ databases">
        <authorList>
            <person name="Kim M."/>
        </authorList>
    </citation>
    <scope>NUCLEOTIDE SEQUENCE</scope>
    <source>
        <strain evidence="2">BIUV-7</strain>
    </source>
</reference>
<feature type="transmembrane region" description="Helical" evidence="1">
    <location>
        <begin position="15"/>
        <end position="33"/>
    </location>
</feature>
<keyword evidence="1" id="KW-1133">Transmembrane helix</keyword>
<evidence type="ECO:0000256" key="1">
    <source>
        <dbReference type="SAM" id="Phobius"/>
    </source>
</evidence>
<gene>
    <name evidence="2" type="primary">mreD</name>
    <name evidence="2" type="ORF">Q4F19_13815</name>
</gene>
<keyword evidence="1" id="KW-0472">Membrane</keyword>
<organism evidence="2 3">
    <name type="scientific">Sphingomonas natans</name>
    <dbReference type="NCBI Taxonomy" id="3063330"/>
    <lineage>
        <taxon>Bacteria</taxon>
        <taxon>Pseudomonadati</taxon>
        <taxon>Pseudomonadota</taxon>
        <taxon>Alphaproteobacteria</taxon>
        <taxon>Sphingomonadales</taxon>
        <taxon>Sphingomonadaceae</taxon>
        <taxon>Sphingomonas</taxon>
    </lineage>
</organism>
<proteinExistence type="predicted"/>